<feature type="region of interest" description="Disordered" evidence="2">
    <location>
        <begin position="817"/>
        <end position="958"/>
    </location>
</feature>
<proteinExistence type="predicted"/>
<feature type="compositionally biased region" description="Polar residues" evidence="2">
    <location>
        <begin position="1024"/>
        <end position="1047"/>
    </location>
</feature>
<feature type="compositionally biased region" description="Basic and acidic residues" evidence="2">
    <location>
        <begin position="936"/>
        <end position="949"/>
    </location>
</feature>
<protein>
    <submittedName>
        <fullName evidence="3">Uncharacterized protein</fullName>
    </submittedName>
</protein>
<evidence type="ECO:0000256" key="1">
    <source>
        <dbReference type="SAM" id="Coils"/>
    </source>
</evidence>
<evidence type="ECO:0000313" key="4">
    <source>
        <dbReference type="Proteomes" id="UP000783213"/>
    </source>
</evidence>
<feature type="compositionally biased region" description="Polar residues" evidence="2">
    <location>
        <begin position="895"/>
        <end position="907"/>
    </location>
</feature>
<dbReference type="Proteomes" id="UP000783213">
    <property type="component" value="Unassembled WGS sequence"/>
</dbReference>
<dbReference type="EMBL" id="RCSX01000008">
    <property type="protein sequence ID" value="KAF7931657.1"/>
    <property type="molecule type" value="Genomic_DNA"/>
</dbReference>
<feature type="coiled-coil region" evidence="1">
    <location>
        <begin position="303"/>
        <end position="344"/>
    </location>
</feature>
<evidence type="ECO:0000313" key="3">
    <source>
        <dbReference type="EMBL" id="KAF7931657.1"/>
    </source>
</evidence>
<accession>A0ABQ7IQR5</accession>
<feature type="region of interest" description="Disordered" evidence="2">
    <location>
        <begin position="691"/>
        <end position="725"/>
    </location>
</feature>
<organism evidence="3 4">
    <name type="scientific">Botrytis deweyae</name>
    <dbReference type="NCBI Taxonomy" id="2478750"/>
    <lineage>
        <taxon>Eukaryota</taxon>
        <taxon>Fungi</taxon>
        <taxon>Dikarya</taxon>
        <taxon>Ascomycota</taxon>
        <taxon>Pezizomycotina</taxon>
        <taxon>Leotiomycetes</taxon>
        <taxon>Helotiales</taxon>
        <taxon>Sclerotiniaceae</taxon>
        <taxon>Botrytis</taxon>
    </lineage>
</organism>
<sequence length="1168" mass="130916">MNQLIVTGATPERLERARALQRKLLGLISARTGLFELIRTPRESSISFKWRSTSPEYDGFPSEPDEVNEFHPLPQKMTIKWSLEDINKCNKAIDGGFISIKASSKAHRWTRLDVQKYTRIRLHDFIESSLGHSLNARPRWISPISNDERFNSYRWQFSETFSEFRQKPFSLWLSANYFELNNALDTGALTVVPIREYEASQNRISTRVCKPKAQVSIGQMSPSAVIPFHENGTQIPASEKVQCNKAATSFISGRLHEEHGTSDLILLCNQAWSHLENQYTTNDCKNTYARATLNIGLSLAIQLEDQIRRANALENENDRLNVQVLQLEHDQAMLQQEISNMREKDEKDVSSARLEGEKIAEENILRLWNSAKERGRVIGVCAMEKMFQRKDIRSDIISEVRNDLSTPSLVIPNSRIGGNQDSPNALQRIPPICADESREHRFKVRALNSPLPSNLTGPAENAMASSNNLLPAVAAFESQKSHHKTAITNASVQIPPATNAFHESFLNRILGPMNRTLNIVPPSHILSPVHWTRFFTINLDTQPYIFPLSTPIQTYGQIVHFVSQSTAESPRATQGTAYPTLLRLSQDTDEYYYIGHFVVSSVVTTTNFNQVLENLPDLSPNDRLTKHKLLKERNRALGSISGLADELPVDFYTLQYVFFGKEQYKILVDTKKTYDSMKAADHTIDLLIEADNQTDKSSTPSTTRDKANHTDYLSEPHNQNFTPPGLKFPIAPKAMRSDQSTIEDKTLSGSIHSDSIRSSLSRVHNIPTKPAAMRGDHLFSESGTLLESSLYNSIRSSLSQNVNIPKGPATMMRVYPPIPESEVPSQTKSTRSSTISTNNSLENGTSDEPVVEGRSCTISGRKFPKNSNHHDIVSTPLAHLKDSHRTTATLKLKGTPTSGNQSESFENSNRHHATDSPFPSPRKNHEKLLQRKRKHTSDDENRSLKEHSRGFGKTVGPDIWHIKSYPFPRIKPKPITYTVTKPVARTVTGRISESTGGDKASKAASAAKGRRLNNTTKTDPRLASRSNTSTAGQSSAQERVNTPQAQSHAIPPPPKIMGNREDVESLPSIESSAGKRKRTISDLDALPQSERAITEQKKRLKSEQSPQFDTMKQLWDRPRYAISVLEIPTVAEMLMSRKAAISTLEFDLNTVSIRKSLYSTANLLTLEE</sequence>
<name>A0ABQ7IQR5_9HELO</name>
<feature type="compositionally biased region" description="Basic residues" evidence="2">
    <location>
        <begin position="922"/>
        <end position="935"/>
    </location>
</feature>
<keyword evidence="4" id="KW-1185">Reference proteome</keyword>
<reference evidence="3 4" key="1">
    <citation type="journal article" date="2020" name="Genome Biol. Evol.">
        <title>Comparative genomics of Sclerotiniaceae.</title>
        <authorList>
            <person name="Valero Jimenez C.A."/>
            <person name="Steentjes M."/>
            <person name="Scholten O.E."/>
            <person name="Van Kan J.A.L."/>
        </authorList>
    </citation>
    <scope>NUCLEOTIDE SEQUENCE [LARGE SCALE GENOMIC DNA]</scope>
    <source>
        <strain evidence="3 4">B1</strain>
    </source>
</reference>
<dbReference type="GeneID" id="62231167"/>
<comment type="caution">
    <text evidence="3">The sequence shown here is derived from an EMBL/GenBank/DDBJ whole genome shotgun (WGS) entry which is preliminary data.</text>
</comment>
<feature type="compositionally biased region" description="Basic and acidic residues" evidence="2">
    <location>
        <begin position="703"/>
        <end position="714"/>
    </location>
</feature>
<evidence type="ECO:0000256" key="2">
    <source>
        <dbReference type="SAM" id="MobiDB-lite"/>
    </source>
</evidence>
<dbReference type="RefSeq" id="XP_038811549.1">
    <property type="nucleotide sequence ID" value="XM_038952013.1"/>
</dbReference>
<gene>
    <name evidence="3" type="ORF">EAE98_004393</name>
</gene>
<feature type="compositionally biased region" description="Low complexity" evidence="2">
    <location>
        <begin position="825"/>
        <end position="840"/>
    </location>
</feature>
<keyword evidence="1" id="KW-0175">Coiled coil</keyword>
<feature type="region of interest" description="Disordered" evidence="2">
    <location>
        <begin position="990"/>
        <end position="1060"/>
    </location>
</feature>